<dbReference type="EMBL" id="BMBA01000002">
    <property type="protein sequence ID" value="GFZ32140.1"/>
    <property type="molecule type" value="Genomic_DNA"/>
</dbReference>
<dbReference type="Pfam" id="PF04074">
    <property type="entry name" value="DUF386"/>
    <property type="match status" value="1"/>
</dbReference>
<dbReference type="NCBIfam" id="TIGR00022">
    <property type="entry name" value="YhcH/YjgK/YiaL family protein"/>
    <property type="match status" value="1"/>
</dbReference>
<proteinExistence type="predicted"/>
<reference evidence="1 2" key="1">
    <citation type="journal article" date="2021" name="Int. J. Syst. Evol. Microbiol.">
        <title>Clostridium zeae sp. nov., isolated from corn silage.</title>
        <authorList>
            <person name="Kobayashi H."/>
            <person name="Tanizawa Y."/>
            <person name="Yagura M."/>
            <person name="Sakamoto M."/>
            <person name="Ohkuma M."/>
            <person name="Tohno M."/>
        </authorList>
    </citation>
    <scope>NUCLEOTIDE SEQUENCE [LARGE SCALE GENOMIC DNA]</scope>
    <source>
        <strain evidence="1 2">CSC2</strain>
    </source>
</reference>
<protein>
    <submittedName>
        <fullName evidence="1">Beta-D-galactosidase</fullName>
    </submittedName>
</protein>
<gene>
    <name evidence="1" type="ORF">CSC2_26660</name>
</gene>
<sequence>MIIDKLDNGMYYYGLGKRMKKAFEYLRSTDLDQLQVGKYQIENDEIYAMVSEYDTKSVEDALWEAHKNYIDIQYMVKGSEKMGYTNVENIQTTVEYNAEKDILFGTAKGDFVTVEQGMFVVFTPQDGHMPSICLEKSEKVRKVVVKVLAE</sequence>
<comment type="caution">
    <text evidence="1">The sequence shown here is derived from an EMBL/GenBank/DDBJ whole genome shotgun (WGS) entry which is preliminary data.</text>
</comment>
<dbReference type="SUPFAM" id="SSF51197">
    <property type="entry name" value="Clavaminate synthase-like"/>
    <property type="match status" value="1"/>
</dbReference>
<dbReference type="PANTHER" id="PTHR34986">
    <property type="entry name" value="EVOLVED BETA-GALACTOSIDASE SUBUNIT BETA"/>
    <property type="match status" value="1"/>
</dbReference>
<organism evidence="1 2">
    <name type="scientific">Clostridium zeae</name>
    <dbReference type="NCBI Taxonomy" id="2759022"/>
    <lineage>
        <taxon>Bacteria</taxon>
        <taxon>Bacillati</taxon>
        <taxon>Bacillota</taxon>
        <taxon>Clostridia</taxon>
        <taxon>Eubacteriales</taxon>
        <taxon>Clostridiaceae</taxon>
        <taxon>Clostridium</taxon>
    </lineage>
</organism>
<dbReference type="PANTHER" id="PTHR34986:SF1">
    <property type="entry name" value="PROTEIN YIAL"/>
    <property type="match status" value="1"/>
</dbReference>
<dbReference type="InterPro" id="IPR004375">
    <property type="entry name" value="NanQ/TabA/YiaL"/>
</dbReference>
<evidence type="ECO:0000313" key="2">
    <source>
        <dbReference type="Proteomes" id="UP000663802"/>
    </source>
</evidence>
<evidence type="ECO:0000313" key="1">
    <source>
        <dbReference type="EMBL" id="GFZ32140.1"/>
    </source>
</evidence>
<dbReference type="Proteomes" id="UP000663802">
    <property type="component" value="Unassembled WGS sequence"/>
</dbReference>
<dbReference type="Gene3D" id="2.60.120.370">
    <property type="entry name" value="YhcH/YjgK/YiaL"/>
    <property type="match status" value="1"/>
</dbReference>
<dbReference type="InterPro" id="IPR037012">
    <property type="entry name" value="NanQ/TabA/YiaL_sf"/>
</dbReference>
<name>A0ABQ1EBJ4_9CLOT</name>
<accession>A0ABQ1EBJ4</accession>
<keyword evidence="2" id="KW-1185">Reference proteome</keyword>
<dbReference type="RefSeq" id="WP_206870409.1">
    <property type="nucleotide sequence ID" value="NZ_BMBA01000002.1"/>
</dbReference>